<protein>
    <submittedName>
        <fullName evidence="2">Uncharacterized protein</fullName>
    </submittedName>
</protein>
<feature type="compositionally biased region" description="Basic and acidic residues" evidence="1">
    <location>
        <begin position="36"/>
        <end position="53"/>
    </location>
</feature>
<feature type="compositionally biased region" description="Basic and acidic residues" evidence="1">
    <location>
        <begin position="1"/>
        <end position="15"/>
    </location>
</feature>
<feature type="region of interest" description="Disordered" evidence="1">
    <location>
        <begin position="1"/>
        <end position="53"/>
    </location>
</feature>
<organism evidence="2">
    <name type="scientific">bioreactor metagenome</name>
    <dbReference type="NCBI Taxonomy" id="1076179"/>
    <lineage>
        <taxon>unclassified sequences</taxon>
        <taxon>metagenomes</taxon>
        <taxon>ecological metagenomes</taxon>
    </lineage>
</organism>
<reference evidence="2" key="1">
    <citation type="submission" date="2019-08" db="EMBL/GenBank/DDBJ databases">
        <authorList>
            <person name="Kucharzyk K."/>
            <person name="Murdoch R.W."/>
            <person name="Higgins S."/>
            <person name="Loffler F."/>
        </authorList>
    </citation>
    <scope>NUCLEOTIDE SEQUENCE</scope>
</reference>
<name>A0A645DKS5_9ZZZZ</name>
<sequence length="53" mass="5519">MHDSSQAQDRSHEVGDDPGSTPEGGKHTCPSALDKAGGHRIDGTSAGNEHHDQ</sequence>
<proteinExistence type="predicted"/>
<accession>A0A645DKS5</accession>
<gene>
    <name evidence="2" type="ORF">SDC9_136990</name>
</gene>
<evidence type="ECO:0000256" key="1">
    <source>
        <dbReference type="SAM" id="MobiDB-lite"/>
    </source>
</evidence>
<dbReference type="EMBL" id="VSSQ01037241">
    <property type="protein sequence ID" value="MPM89875.1"/>
    <property type="molecule type" value="Genomic_DNA"/>
</dbReference>
<comment type="caution">
    <text evidence="2">The sequence shown here is derived from an EMBL/GenBank/DDBJ whole genome shotgun (WGS) entry which is preliminary data.</text>
</comment>
<dbReference type="AlphaFoldDB" id="A0A645DKS5"/>
<evidence type="ECO:0000313" key="2">
    <source>
        <dbReference type="EMBL" id="MPM89875.1"/>
    </source>
</evidence>